<proteinExistence type="predicted"/>
<dbReference type="EMBL" id="KQ420477">
    <property type="protein sequence ID" value="KOF80132.1"/>
    <property type="molecule type" value="Genomic_DNA"/>
</dbReference>
<gene>
    <name evidence="1" type="ORF">OCBIM_22028340mg</name>
</gene>
<dbReference type="OrthoDB" id="6067390at2759"/>
<protein>
    <submittedName>
        <fullName evidence="1">Uncharacterized protein</fullName>
    </submittedName>
</protein>
<name>A0A0L8GTC9_OCTBM</name>
<organism evidence="1">
    <name type="scientific">Octopus bimaculoides</name>
    <name type="common">California two-spotted octopus</name>
    <dbReference type="NCBI Taxonomy" id="37653"/>
    <lineage>
        <taxon>Eukaryota</taxon>
        <taxon>Metazoa</taxon>
        <taxon>Spiralia</taxon>
        <taxon>Lophotrochozoa</taxon>
        <taxon>Mollusca</taxon>
        <taxon>Cephalopoda</taxon>
        <taxon>Coleoidea</taxon>
        <taxon>Octopodiformes</taxon>
        <taxon>Octopoda</taxon>
        <taxon>Incirrata</taxon>
        <taxon>Octopodidae</taxon>
        <taxon>Octopus</taxon>
    </lineage>
</organism>
<evidence type="ECO:0000313" key="1">
    <source>
        <dbReference type="EMBL" id="KOF80132.1"/>
    </source>
</evidence>
<accession>A0A0L8GTC9</accession>
<reference evidence="1" key="1">
    <citation type="submission" date="2015-07" db="EMBL/GenBank/DDBJ databases">
        <title>MeaNS - Measles Nucleotide Surveillance Program.</title>
        <authorList>
            <person name="Tran T."/>
            <person name="Druce J."/>
        </authorList>
    </citation>
    <scope>NUCLEOTIDE SEQUENCE</scope>
    <source>
        <strain evidence="1">UCB-OBI-ISO-001</strain>
        <tissue evidence="1">Gonad</tissue>
    </source>
</reference>
<sequence>MSFHLHGFFDNGNFNKQQKLSDTNNNVTQHKFEMENGAGLLTPLLGRVTLTQTTPLPVKKSLCSGYSPFKYPECHSLLRRASGGNEEMKMAEQMRYPYTMSAKMMRFPWKYHWANARFLRYLTYAIIIASPLYIKIHKFANQPANWAKWNGIRAKREHTHFDPVKP</sequence>
<dbReference type="AlphaFoldDB" id="A0A0L8GTC9"/>